<reference evidence="2" key="1">
    <citation type="journal article" date="2015" name="Nature">
        <title>Complex archaea that bridge the gap between prokaryotes and eukaryotes.</title>
        <authorList>
            <person name="Spang A."/>
            <person name="Saw J.H."/>
            <person name="Jorgensen S.L."/>
            <person name="Zaremba-Niedzwiedzka K."/>
            <person name="Martijn J."/>
            <person name="Lind A.E."/>
            <person name="van Eijk R."/>
            <person name="Schleper C."/>
            <person name="Guy L."/>
            <person name="Ettema T.J."/>
        </authorList>
    </citation>
    <scope>NUCLEOTIDE SEQUENCE</scope>
</reference>
<name>A0A0F9D873_9ZZZZ</name>
<dbReference type="EMBL" id="LAZR01042935">
    <property type="protein sequence ID" value="KKL08298.1"/>
    <property type="molecule type" value="Genomic_DNA"/>
</dbReference>
<dbReference type="AlphaFoldDB" id="A0A0F9D873"/>
<proteinExistence type="predicted"/>
<accession>A0A0F9D873</accession>
<feature type="compositionally biased region" description="Basic residues" evidence="1">
    <location>
        <begin position="1"/>
        <end position="12"/>
    </location>
</feature>
<sequence>MIKANGKGKPKRLTQESLFSKDT</sequence>
<gene>
    <name evidence="2" type="ORF">LCGC14_2577270</name>
</gene>
<evidence type="ECO:0000256" key="1">
    <source>
        <dbReference type="SAM" id="MobiDB-lite"/>
    </source>
</evidence>
<protein>
    <submittedName>
        <fullName evidence="2">Uncharacterized protein</fullName>
    </submittedName>
</protein>
<feature type="region of interest" description="Disordered" evidence="1">
    <location>
        <begin position="1"/>
        <end position="23"/>
    </location>
</feature>
<evidence type="ECO:0000313" key="2">
    <source>
        <dbReference type="EMBL" id="KKL08298.1"/>
    </source>
</evidence>
<feature type="non-terminal residue" evidence="2">
    <location>
        <position position="23"/>
    </location>
</feature>
<organism evidence="2">
    <name type="scientific">marine sediment metagenome</name>
    <dbReference type="NCBI Taxonomy" id="412755"/>
    <lineage>
        <taxon>unclassified sequences</taxon>
        <taxon>metagenomes</taxon>
        <taxon>ecological metagenomes</taxon>
    </lineage>
</organism>
<comment type="caution">
    <text evidence="2">The sequence shown here is derived from an EMBL/GenBank/DDBJ whole genome shotgun (WGS) entry which is preliminary data.</text>
</comment>